<keyword evidence="1" id="KW-1133">Transmembrane helix</keyword>
<proteinExistence type="predicted"/>
<keyword evidence="3" id="KW-0808">Transferase</keyword>
<dbReference type="InterPro" id="IPR051531">
    <property type="entry name" value="N-acetyltransferase"/>
</dbReference>
<feature type="domain" description="N-acetyltransferase" evidence="2">
    <location>
        <begin position="18"/>
        <end position="172"/>
    </location>
</feature>
<evidence type="ECO:0000313" key="4">
    <source>
        <dbReference type="Proteomes" id="UP000523821"/>
    </source>
</evidence>
<evidence type="ECO:0000313" key="3">
    <source>
        <dbReference type="EMBL" id="MBB5753487.1"/>
    </source>
</evidence>
<dbReference type="Proteomes" id="UP000523821">
    <property type="component" value="Unassembled WGS sequence"/>
</dbReference>
<keyword evidence="1" id="KW-0812">Transmembrane</keyword>
<name>A0A7W9L2G1_9HYPH</name>
<dbReference type="EMBL" id="JACHOO010000005">
    <property type="protein sequence ID" value="MBB5753487.1"/>
    <property type="molecule type" value="Genomic_DNA"/>
</dbReference>
<keyword evidence="1" id="KW-0472">Membrane</keyword>
<dbReference type="PROSITE" id="PS51186">
    <property type="entry name" value="GNAT"/>
    <property type="match status" value="1"/>
</dbReference>
<sequence>MTMQRATPPDGRIETERLVLRPLRLTDAAAITEGLSDFEVSRWLARVPFPYRRVDAERFLVWAAGSQARREERLYAIDTGNGLVGLVSLIALGAAPVLGYWLSRAAWGGGLMPEAAAALVAEAFRDPVVREIRSGVFEGNHRSMRVQEKLGFVVTGRSIQHNLALSADLPHIDTVLTRARHEEFTT</sequence>
<dbReference type="RefSeq" id="WP_183856385.1">
    <property type="nucleotide sequence ID" value="NZ_JACHOO010000005.1"/>
</dbReference>
<dbReference type="PANTHER" id="PTHR43792">
    <property type="entry name" value="GNAT FAMILY, PUTATIVE (AFU_ORTHOLOGUE AFUA_3G00765)-RELATED-RELATED"/>
    <property type="match status" value="1"/>
</dbReference>
<dbReference type="InterPro" id="IPR000182">
    <property type="entry name" value="GNAT_dom"/>
</dbReference>
<evidence type="ECO:0000259" key="2">
    <source>
        <dbReference type="PROSITE" id="PS51186"/>
    </source>
</evidence>
<dbReference type="InterPro" id="IPR016181">
    <property type="entry name" value="Acyl_CoA_acyltransferase"/>
</dbReference>
<feature type="transmembrane region" description="Helical" evidence="1">
    <location>
        <begin position="83"/>
        <end position="102"/>
    </location>
</feature>
<protein>
    <submittedName>
        <fullName evidence="3">RimJ/RimL family protein N-acetyltransferase</fullName>
    </submittedName>
</protein>
<dbReference type="SUPFAM" id="SSF55729">
    <property type="entry name" value="Acyl-CoA N-acyltransferases (Nat)"/>
    <property type="match status" value="1"/>
</dbReference>
<accession>A0A7W9L2G1</accession>
<dbReference type="Gene3D" id="3.40.630.30">
    <property type="match status" value="1"/>
</dbReference>
<dbReference type="Pfam" id="PF13302">
    <property type="entry name" value="Acetyltransf_3"/>
    <property type="match status" value="1"/>
</dbReference>
<reference evidence="3 4" key="1">
    <citation type="submission" date="2020-08" db="EMBL/GenBank/DDBJ databases">
        <title>Genomic Encyclopedia of Type Strains, Phase IV (KMG-IV): sequencing the most valuable type-strain genomes for metagenomic binning, comparative biology and taxonomic classification.</title>
        <authorList>
            <person name="Goeker M."/>
        </authorList>
    </citation>
    <scope>NUCLEOTIDE SEQUENCE [LARGE SCALE GENOMIC DNA]</scope>
    <source>
        <strain evidence="3 4">DSM 16268</strain>
    </source>
</reference>
<comment type="caution">
    <text evidence="3">The sequence shown here is derived from an EMBL/GenBank/DDBJ whole genome shotgun (WGS) entry which is preliminary data.</text>
</comment>
<dbReference type="GO" id="GO:0016747">
    <property type="term" value="F:acyltransferase activity, transferring groups other than amino-acyl groups"/>
    <property type="evidence" value="ECO:0007669"/>
    <property type="project" value="InterPro"/>
</dbReference>
<evidence type="ECO:0000256" key="1">
    <source>
        <dbReference type="SAM" id="Phobius"/>
    </source>
</evidence>
<keyword evidence="4" id="KW-1185">Reference proteome</keyword>
<organism evidence="3 4">
    <name type="scientific">Prosthecomicrobium pneumaticum</name>
    <dbReference type="NCBI Taxonomy" id="81895"/>
    <lineage>
        <taxon>Bacteria</taxon>
        <taxon>Pseudomonadati</taxon>
        <taxon>Pseudomonadota</taxon>
        <taxon>Alphaproteobacteria</taxon>
        <taxon>Hyphomicrobiales</taxon>
        <taxon>Kaistiaceae</taxon>
        <taxon>Prosthecomicrobium</taxon>
    </lineage>
</organism>
<dbReference type="AlphaFoldDB" id="A0A7W9L2G1"/>
<gene>
    <name evidence="3" type="ORF">GGQ63_002557</name>
</gene>